<feature type="domain" description="General stress protein FMN-binding split barrel" evidence="1">
    <location>
        <begin position="11"/>
        <end position="151"/>
    </location>
</feature>
<dbReference type="RefSeq" id="WP_160553429.1">
    <property type="nucleotide sequence ID" value="NZ_CP047650.1"/>
</dbReference>
<protein>
    <submittedName>
        <fullName evidence="2">Pyridoxamine 5'-phosphate oxidase family protein</fullName>
    </submittedName>
</protein>
<dbReference type="Gene3D" id="2.30.110.10">
    <property type="entry name" value="Electron Transport, Fmn-binding Protein, Chain A"/>
    <property type="match status" value="1"/>
</dbReference>
<accession>A0A857J7D3</accession>
<gene>
    <name evidence="2" type="ORF">GT347_17530</name>
</gene>
<evidence type="ECO:0000313" key="2">
    <source>
        <dbReference type="EMBL" id="QHI99617.1"/>
    </source>
</evidence>
<dbReference type="PANTHER" id="PTHR34818">
    <property type="entry name" value="PROTEIN BLI-3"/>
    <property type="match status" value="1"/>
</dbReference>
<dbReference type="SUPFAM" id="SSF50475">
    <property type="entry name" value="FMN-binding split barrel"/>
    <property type="match status" value="1"/>
</dbReference>
<keyword evidence="3" id="KW-1185">Reference proteome</keyword>
<sequence>MKKADQLSEGMQKVVDLIDGIGAGMLTTPDSSGVLTSRPMMPLEVDANGSIWFFTKPSSDKQAPAGKVNLAFAEPSDGKYVSLSGGSTLIYDRNKIEELWSAAAKPWFPQGKEDPSLALLRVDVDDAEYWDSNSSRMVRMLAMAASAVSGKPVGMGENRTVHNPVAPSPAA</sequence>
<name>A0A857J7D3_9BURK</name>
<dbReference type="InterPro" id="IPR012349">
    <property type="entry name" value="Split_barrel_FMN-bd"/>
</dbReference>
<dbReference type="Proteomes" id="UP000464787">
    <property type="component" value="Chromosome"/>
</dbReference>
<proteinExistence type="predicted"/>
<dbReference type="Pfam" id="PF16242">
    <property type="entry name" value="Pyrid_ox_like"/>
    <property type="match status" value="1"/>
</dbReference>
<dbReference type="InterPro" id="IPR052917">
    <property type="entry name" value="Stress-Dev_Protein"/>
</dbReference>
<evidence type="ECO:0000259" key="1">
    <source>
        <dbReference type="Pfam" id="PF16242"/>
    </source>
</evidence>
<dbReference type="KEGG" id="xyk:GT347_17530"/>
<dbReference type="PANTHER" id="PTHR34818:SF1">
    <property type="entry name" value="PROTEIN BLI-3"/>
    <property type="match status" value="1"/>
</dbReference>
<dbReference type="EMBL" id="CP047650">
    <property type="protein sequence ID" value="QHI99617.1"/>
    <property type="molecule type" value="Genomic_DNA"/>
</dbReference>
<organism evidence="2 3">
    <name type="scientific">Xylophilus rhododendri</name>
    <dbReference type="NCBI Taxonomy" id="2697032"/>
    <lineage>
        <taxon>Bacteria</taxon>
        <taxon>Pseudomonadati</taxon>
        <taxon>Pseudomonadota</taxon>
        <taxon>Betaproteobacteria</taxon>
        <taxon>Burkholderiales</taxon>
        <taxon>Xylophilus</taxon>
    </lineage>
</organism>
<reference evidence="2 3" key="1">
    <citation type="submission" date="2020-01" db="EMBL/GenBank/DDBJ databases">
        <title>Genome sequencing of strain KACC 21265.</title>
        <authorList>
            <person name="Heo J."/>
            <person name="Kim S.-J."/>
            <person name="Kim J.-S."/>
            <person name="Hong S.-B."/>
            <person name="Kwon S.-W."/>
        </authorList>
    </citation>
    <scope>NUCLEOTIDE SEQUENCE [LARGE SCALE GENOMIC DNA]</scope>
    <source>
        <strain evidence="2 3">KACC 21265</strain>
    </source>
</reference>
<evidence type="ECO:0000313" key="3">
    <source>
        <dbReference type="Proteomes" id="UP000464787"/>
    </source>
</evidence>
<dbReference type="AlphaFoldDB" id="A0A857J7D3"/>
<dbReference type="InterPro" id="IPR038725">
    <property type="entry name" value="YdaG_split_barrel_FMN-bd"/>
</dbReference>